<accession>D9QKI5</accession>
<dbReference type="KEGG" id="bsb:Bresu_0496"/>
<protein>
    <submittedName>
        <fullName evidence="7">Ribonuclease BN</fullName>
    </submittedName>
</protein>
<gene>
    <name evidence="7" type="ordered locus">Bresu_0496</name>
</gene>
<keyword evidence="4 6" id="KW-1133">Transmembrane helix</keyword>
<keyword evidence="3 6" id="KW-0812">Transmembrane</keyword>
<dbReference type="STRING" id="633149.Bresu_0496"/>
<dbReference type="PANTHER" id="PTHR30213">
    <property type="entry name" value="INNER MEMBRANE PROTEIN YHJD"/>
    <property type="match status" value="1"/>
</dbReference>
<evidence type="ECO:0000256" key="3">
    <source>
        <dbReference type="ARBA" id="ARBA00022692"/>
    </source>
</evidence>
<feature type="transmembrane region" description="Helical" evidence="6">
    <location>
        <begin position="319"/>
        <end position="340"/>
    </location>
</feature>
<dbReference type="AlphaFoldDB" id="D9QKI5"/>
<dbReference type="GO" id="GO:0005886">
    <property type="term" value="C:plasma membrane"/>
    <property type="evidence" value="ECO:0007669"/>
    <property type="project" value="UniProtKB-SubCell"/>
</dbReference>
<dbReference type="InterPro" id="IPR017039">
    <property type="entry name" value="Virul_fac_BrkB"/>
</dbReference>
<feature type="transmembrane region" description="Helical" evidence="6">
    <location>
        <begin position="254"/>
        <end position="273"/>
    </location>
</feature>
<feature type="transmembrane region" description="Helical" evidence="6">
    <location>
        <begin position="12"/>
        <end position="34"/>
    </location>
</feature>
<feature type="transmembrane region" description="Helical" evidence="6">
    <location>
        <begin position="285"/>
        <end position="307"/>
    </location>
</feature>
<feature type="transmembrane region" description="Helical" evidence="6">
    <location>
        <begin position="212"/>
        <end position="242"/>
    </location>
</feature>
<evidence type="ECO:0000256" key="2">
    <source>
        <dbReference type="ARBA" id="ARBA00022475"/>
    </source>
</evidence>
<dbReference type="EMBL" id="CP002102">
    <property type="protein sequence ID" value="ADK99810.1"/>
    <property type="molecule type" value="Genomic_DNA"/>
</dbReference>
<keyword evidence="5 6" id="KW-0472">Membrane</keyword>
<comment type="subcellular location">
    <subcellularLocation>
        <location evidence="1">Cell membrane</location>
        <topology evidence="1">Multi-pass membrane protein</topology>
    </subcellularLocation>
</comment>
<dbReference type="HOGENOM" id="CLU_045539_0_1_5"/>
<dbReference type="PANTHER" id="PTHR30213:SF0">
    <property type="entry name" value="UPF0761 MEMBRANE PROTEIN YIHY"/>
    <property type="match status" value="1"/>
</dbReference>
<dbReference type="Proteomes" id="UP000002696">
    <property type="component" value="Chromosome"/>
</dbReference>
<reference evidence="8" key="1">
    <citation type="journal article" date="2011" name="J. Bacteriol.">
        <title>Genome sequences of eight morphologically diverse alphaproteobacteria.</title>
        <authorList>
            <consortium name="US DOE Joint Genome Institute"/>
            <person name="Brown P.J."/>
            <person name="Kysela D.T."/>
            <person name="Buechlein A."/>
            <person name="Hemmerich C."/>
            <person name="Brun Y.V."/>
        </authorList>
    </citation>
    <scope>NUCLEOTIDE SEQUENCE [LARGE SCALE GENOMIC DNA]</scope>
    <source>
        <strain evidence="8">ATCC 15264 / DSM 4735 / LMG 14903 / NBRC 16000 / CB 81</strain>
    </source>
</reference>
<feature type="transmembrane region" description="Helical" evidence="6">
    <location>
        <begin position="102"/>
        <end position="129"/>
    </location>
</feature>
<evidence type="ECO:0000313" key="7">
    <source>
        <dbReference type="EMBL" id="ADK99810.1"/>
    </source>
</evidence>
<dbReference type="InParanoid" id="D9QKI5"/>
<evidence type="ECO:0000256" key="5">
    <source>
        <dbReference type="ARBA" id="ARBA00023136"/>
    </source>
</evidence>
<keyword evidence="8" id="KW-1185">Reference proteome</keyword>
<evidence type="ECO:0000256" key="4">
    <source>
        <dbReference type="ARBA" id="ARBA00022989"/>
    </source>
</evidence>
<organism evidence="7 8">
    <name type="scientific">Brevundimonas subvibrioides (strain ATCC 15264 / DSM 4735 / LMG 14903 / NBRC 16000 / CB 81)</name>
    <name type="common">Caulobacter subvibrioides</name>
    <dbReference type="NCBI Taxonomy" id="633149"/>
    <lineage>
        <taxon>Bacteria</taxon>
        <taxon>Pseudomonadati</taxon>
        <taxon>Pseudomonadota</taxon>
        <taxon>Alphaproteobacteria</taxon>
        <taxon>Caulobacterales</taxon>
        <taxon>Caulobacteraceae</taxon>
        <taxon>Brevundimonas</taxon>
    </lineage>
</organism>
<dbReference type="Pfam" id="PF03631">
    <property type="entry name" value="Virul_fac_BrkB"/>
    <property type="match status" value="1"/>
</dbReference>
<sequence length="406" mass="44151">MTSSKSRPLSSVWKIVGAVAGGLAAGAGAAHLIYSQGHRYGLELRRERPAPTPVKPPTPEALDLMAPRRGRLAQRPAHIPAKGWIDIVWRVVNGYFNDQVGFVAGGVTFLMLLSLFPTLAAFVTVYGLFADPADASARIQFLYSFLPANVAGFLAQELTRLAAGSTGSLTFTLIWTLALSLWTANNGVKTLFHGINVAYHEVEKRDFVQYNLLCFAFTLSGLAAVLLSAALVVGVPIFLGLFGLADDWERLAPLRWPMLFAIYVLTLVTMYRFGPSRTRARIRWLVPGALFAASVSVFISFAFSWYLTTFVRMDSYGPLATAMGFLLWVWLSVQVVLMGAKLNAEIEHQTAMDTTVLRGADIGARGAMMADTVGSPQASREVVAFTRRQAAMVGRMMGRGPKTPPA</sequence>
<evidence type="ECO:0000256" key="1">
    <source>
        <dbReference type="ARBA" id="ARBA00004651"/>
    </source>
</evidence>
<feature type="transmembrane region" description="Helical" evidence="6">
    <location>
        <begin position="165"/>
        <end position="184"/>
    </location>
</feature>
<keyword evidence="2" id="KW-1003">Cell membrane</keyword>
<evidence type="ECO:0000313" key="8">
    <source>
        <dbReference type="Proteomes" id="UP000002696"/>
    </source>
</evidence>
<feature type="transmembrane region" description="Helical" evidence="6">
    <location>
        <begin position="141"/>
        <end position="159"/>
    </location>
</feature>
<evidence type="ECO:0000256" key="6">
    <source>
        <dbReference type="SAM" id="Phobius"/>
    </source>
</evidence>
<dbReference type="eggNOG" id="COG1295">
    <property type="taxonomic scope" value="Bacteria"/>
</dbReference>
<name>D9QKI5_BRESC</name>
<dbReference type="BioCyc" id="BSUB633149:G1GM8-494-MONOMER"/>
<proteinExistence type="predicted"/>
<dbReference type="OrthoDB" id="9781030at2"/>